<sequence length="50" mass="5593">MVISAVGMKEKDAFAVRILFFALGIFCIIIGLYILFDVYLPQHTAAIMLD</sequence>
<dbReference type="Proteomes" id="UP000051886">
    <property type="component" value="Unassembled WGS sequence"/>
</dbReference>
<protein>
    <submittedName>
        <fullName evidence="2">Uncharacterized protein</fullName>
    </submittedName>
</protein>
<proteinExistence type="predicted"/>
<keyword evidence="3" id="KW-1185">Reference proteome</keyword>
<dbReference type="PATRIC" id="fig|449659.4.peg.676"/>
<keyword evidence="1" id="KW-1133">Transmembrane helix</keyword>
<evidence type="ECO:0000256" key="1">
    <source>
        <dbReference type="SAM" id="Phobius"/>
    </source>
</evidence>
<reference evidence="2 3" key="1">
    <citation type="journal article" date="2015" name="Genome Announc.">
        <title>Expanding the biotechnology potential of lactobacilli through comparative genomics of 213 strains and associated genera.</title>
        <authorList>
            <person name="Sun Z."/>
            <person name="Harris H.M."/>
            <person name="McCann A."/>
            <person name="Guo C."/>
            <person name="Argimon S."/>
            <person name="Zhang W."/>
            <person name="Yang X."/>
            <person name="Jeffery I.B."/>
            <person name="Cooney J.C."/>
            <person name="Kagawa T.F."/>
            <person name="Liu W."/>
            <person name="Song Y."/>
            <person name="Salvetti E."/>
            <person name="Wrobel A."/>
            <person name="Rasinkangas P."/>
            <person name="Parkhill J."/>
            <person name="Rea M.C."/>
            <person name="O'Sullivan O."/>
            <person name="Ritari J."/>
            <person name="Douillard F.P."/>
            <person name="Paul Ross R."/>
            <person name="Yang R."/>
            <person name="Briner A.E."/>
            <person name="Felis G.E."/>
            <person name="de Vos W.M."/>
            <person name="Barrangou R."/>
            <person name="Klaenhammer T.R."/>
            <person name="Caufield P.W."/>
            <person name="Cui Y."/>
            <person name="Zhang H."/>
            <person name="O'Toole P.W."/>
        </authorList>
    </citation>
    <scope>NUCLEOTIDE SEQUENCE [LARGE SCALE GENOMIC DNA]</scope>
    <source>
        <strain evidence="2 3">NBRC 103219</strain>
    </source>
</reference>
<keyword evidence="1" id="KW-0472">Membrane</keyword>
<comment type="caution">
    <text evidence="2">The sequence shown here is derived from an EMBL/GenBank/DDBJ whole genome shotgun (WGS) entry which is preliminary data.</text>
</comment>
<gene>
    <name evidence="2" type="ORF">IV66_GL000671</name>
</gene>
<organism evidence="2 3">
    <name type="scientific">Ligilactobacillus pobuzihii</name>
    <dbReference type="NCBI Taxonomy" id="449659"/>
    <lineage>
        <taxon>Bacteria</taxon>
        <taxon>Bacillati</taxon>
        <taxon>Bacillota</taxon>
        <taxon>Bacilli</taxon>
        <taxon>Lactobacillales</taxon>
        <taxon>Lactobacillaceae</taxon>
        <taxon>Ligilactobacillus</taxon>
    </lineage>
</organism>
<dbReference type="AlphaFoldDB" id="A0A0R2L4V9"/>
<feature type="transmembrane region" description="Helical" evidence="1">
    <location>
        <begin position="14"/>
        <end position="36"/>
    </location>
</feature>
<accession>A0A0R2L4V9</accession>
<keyword evidence="1" id="KW-0812">Transmembrane</keyword>
<dbReference type="EMBL" id="JQCN01000064">
    <property type="protein sequence ID" value="KRN96808.1"/>
    <property type="molecule type" value="Genomic_DNA"/>
</dbReference>
<evidence type="ECO:0000313" key="3">
    <source>
        <dbReference type="Proteomes" id="UP000051886"/>
    </source>
</evidence>
<evidence type="ECO:0000313" key="2">
    <source>
        <dbReference type="EMBL" id="KRN96808.1"/>
    </source>
</evidence>
<name>A0A0R2L4V9_9LACO</name>